<reference evidence="6 7" key="1">
    <citation type="submission" date="2018-06" db="EMBL/GenBank/DDBJ databases">
        <title>Genomic Encyclopedia of Archaeal and Bacterial Type Strains, Phase II (KMG-II): from individual species to whole genera.</title>
        <authorList>
            <person name="Goeker M."/>
        </authorList>
    </citation>
    <scope>NUCLEOTIDE SEQUENCE [LARGE SCALE GENOMIC DNA]</scope>
    <source>
        <strain evidence="6 7">DSM 27372</strain>
    </source>
</reference>
<dbReference type="SUPFAM" id="SSF48498">
    <property type="entry name" value="Tetracyclin repressor-like, C-terminal domain"/>
    <property type="match status" value="1"/>
</dbReference>
<dbReference type="PANTHER" id="PTHR30328:SF54">
    <property type="entry name" value="HTH-TYPE TRANSCRIPTIONAL REPRESSOR SCO4008"/>
    <property type="match status" value="1"/>
</dbReference>
<gene>
    <name evidence="6" type="ORF">B0O44_11118</name>
</gene>
<feature type="DNA-binding region" description="H-T-H motif" evidence="4">
    <location>
        <begin position="35"/>
        <end position="54"/>
    </location>
</feature>
<evidence type="ECO:0000256" key="3">
    <source>
        <dbReference type="ARBA" id="ARBA00023163"/>
    </source>
</evidence>
<comment type="caution">
    <text evidence="6">The sequence shown here is derived from an EMBL/GenBank/DDBJ whole genome shotgun (WGS) entry which is preliminary data.</text>
</comment>
<proteinExistence type="predicted"/>
<dbReference type="SUPFAM" id="SSF46689">
    <property type="entry name" value="Homeodomain-like"/>
    <property type="match status" value="1"/>
</dbReference>
<evidence type="ECO:0000256" key="1">
    <source>
        <dbReference type="ARBA" id="ARBA00023015"/>
    </source>
</evidence>
<dbReference type="GO" id="GO:0003677">
    <property type="term" value="F:DNA binding"/>
    <property type="evidence" value="ECO:0007669"/>
    <property type="project" value="UniProtKB-UniRule"/>
</dbReference>
<protein>
    <submittedName>
        <fullName evidence="6">TetR family transcriptional regulator</fullName>
    </submittedName>
</protein>
<keyword evidence="2 4" id="KW-0238">DNA-binding</keyword>
<dbReference type="InterPro" id="IPR050109">
    <property type="entry name" value="HTH-type_TetR-like_transc_reg"/>
</dbReference>
<evidence type="ECO:0000313" key="7">
    <source>
        <dbReference type="Proteomes" id="UP000248198"/>
    </source>
</evidence>
<keyword evidence="1" id="KW-0805">Transcription regulation</keyword>
<evidence type="ECO:0000313" key="6">
    <source>
        <dbReference type="EMBL" id="PYF68840.1"/>
    </source>
</evidence>
<dbReference type="InterPro" id="IPR025996">
    <property type="entry name" value="MT1864/Rv1816-like_C"/>
</dbReference>
<sequence length="202" mass="23176">MGILERKLRHKESIRIGILEAAWQLVITDGWQSLSIRKIADAIEYSIPVIYNHFENKEAILLEFTKEGFEKLAETLNEVKKQYNEPAQQLVAMGDAYWDFAFENREYYQLMFGLGIPACDTVKRVPELKEMTCLMISTIKEALAMGKNPEADYFLKYHTYWSILHGLVSIQMIECPGNEQPDITKKMIVGDAMAGFVKSLVD</sequence>
<feature type="domain" description="HTH tetR-type" evidence="5">
    <location>
        <begin position="12"/>
        <end position="72"/>
    </location>
</feature>
<organism evidence="6 7">
    <name type="scientific">Pedobacter nutrimenti</name>
    <dbReference type="NCBI Taxonomy" id="1241337"/>
    <lineage>
        <taxon>Bacteria</taxon>
        <taxon>Pseudomonadati</taxon>
        <taxon>Bacteroidota</taxon>
        <taxon>Sphingobacteriia</taxon>
        <taxon>Sphingobacteriales</taxon>
        <taxon>Sphingobacteriaceae</taxon>
        <taxon>Pedobacter</taxon>
    </lineage>
</organism>
<dbReference type="Pfam" id="PF00440">
    <property type="entry name" value="TetR_N"/>
    <property type="match status" value="1"/>
</dbReference>
<dbReference type="Pfam" id="PF13305">
    <property type="entry name" value="TetR_C_33"/>
    <property type="match status" value="1"/>
</dbReference>
<dbReference type="InterPro" id="IPR001647">
    <property type="entry name" value="HTH_TetR"/>
</dbReference>
<keyword evidence="7" id="KW-1185">Reference proteome</keyword>
<dbReference type="RefSeq" id="WP_110834518.1">
    <property type="nucleotide sequence ID" value="NZ_QKLU01000011.1"/>
</dbReference>
<evidence type="ECO:0000256" key="4">
    <source>
        <dbReference type="PROSITE-ProRule" id="PRU00335"/>
    </source>
</evidence>
<dbReference type="EMBL" id="QKLU01000011">
    <property type="protein sequence ID" value="PYF68840.1"/>
    <property type="molecule type" value="Genomic_DNA"/>
</dbReference>
<keyword evidence="3" id="KW-0804">Transcription</keyword>
<evidence type="ECO:0000256" key="2">
    <source>
        <dbReference type="ARBA" id="ARBA00023125"/>
    </source>
</evidence>
<accession>A0A318U6P2</accession>
<dbReference type="InterPro" id="IPR036271">
    <property type="entry name" value="Tet_transcr_reg_TetR-rel_C_sf"/>
</dbReference>
<dbReference type="Gene3D" id="1.10.357.10">
    <property type="entry name" value="Tetracycline Repressor, domain 2"/>
    <property type="match status" value="1"/>
</dbReference>
<evidence type="ECO:0000259" key="5">
    <source>
        <dbReference type="PROSITE" id="PS50977"/>
    </source>
</evidence>
<name>A0A318U6P2_9SPHI</name>
<dbReference type="PANTHER" id="PTHR30328">
    <property type="entry name" value="TRANSCRIPTIONAL REPRESSOR"/>
    <property type="match status" value="1"/>
</dbReference>
<dbReference type="AlphaFoldDB" id="A0A318U6P2"/>
<dbReference type="OrthoDB" id="594604at2"/>
<dbReference type="Proteomes" id="UP000248198">
    <property type="component" value="Unassembled WGS sequence"/>
</dbReference>
<dbReference type="InterPro" id="IPR009057">
    <property type="entry name" value="Homeodomain-like_sf"/>
</dbReference>
<dbReference type="PROSITE" id="PS50977">
    <property type="entry name" value="HTH_TETR_2"/>
    <property type="match status" value="1"/>
</dbReference>
<dbReference type="PRINTS" id="PR00455">
    <property type="entry name" value="HTHTETR"/>
</dbReference>